<dbReference type="Gene3D" id="3.90.550.10">
    <property type="entry name" value="Spore Coat Polysaccharide Biosynthesis Protein SpsA, Chain A"/>
    <property type="match status" value="1"/>
</dbReference>
<organism evidence="4">
    <name type="scientific">Mesorhizobium sp. WSM2240</name>
    <dbReference type="NCBI Taxonomy" id="3228851"/>
    <lineage>
        <taxon>Bacteria</taxon>
        <taxon>Pseudomonadati</taxon>
        <taxon>Pseudomonadota</taxon>
        <taxon>Alphaproteobacteria</taxon>
        <taxon>Hyphomicrobiales</taxon>
        <taxon>Phyllobacteriaceae</taxon>
        <taxon>Mesorhizobium</taxon>
    </lineage>
</organism>
<feature type="transmembrane region" description="Helical" evidence="1">
    <location>
        <begin position="242"/>
        <end position="265"/>
    </location>
</feature>
<dbReference type="Pfam" id="PF00535">
    <property type="entry name" value="Glycos_transf_2"/>
    <property type="match status" value="1"/>
</dbReference>
<evidence type="ECO:0000259" key="2">
    <source>
        <dbReference type="Pfam" id="PF00535"/>
    </source>
</evidence>
<keyword evidence="1" id="KW-1133">Transmembrane helix</keyword>
<dbReference type="SUPFAM" id="SSF53448">
    <property type="entry name" value="Nucleotide-diphospho-sugar transferases"/>
    <property type="match status" value="1"/>
</dbReference>
<dbReference type="CDD" id="cd04179">
    <property type="entry name" value="DPM_DPG-synthase_like"/>
    <property type="match status" value="1"/>
</dbReference>
<accession>A0AAU8CPI4</accession>
<dbReference type="EMBL" id="CP159253">
    <property type="protein sequence ID" value="XCG48568.1"/>
    <property type="molecule type" value="Genomic_DNA"/>
</dbReference>
<feature type="transmembrane region" description="Helical" evidence="1">
    <location>
        <begin position="328"/>
        <end position="348"/>
    </location>
</feature>
<dbReference type="InterPro" id="IPR001173">
    <property type="entry name" value="Glyco_trans_2-like"/>
</dbReference>
<feature type="domain" description="Glycosyltransferase 2-like" evidence="2">
    <location>
        <begin position="18"/>
        <end position="177"/>
    </location>
</feature>
<evidence type="ECO:0000256" key="1">
    <source>
        <dbReference type="SAM" id="Phobius"/>
    </source>
</evidence>
<keyword evidence="1" id="KW-0812">Transmembrane</keyword>
<keyword evidence="1" id="KW-0472">Membrane</keyword>
<dbReference type="PANTHER" id="PTHR48090:SF7">
    <property type="entry name" value="RFBJ PROTEIN"/>
    <property type="match status" value="1"/>
</dbReference>
<dbReference type="InterPro" id="IPR058718">
    <property type="entry name" value="Agl6_TM_C"/>
</dbReference>
<dbReference type="AlphaFoldDB" id="A0AAU8CPI4"/>
<sequence length="409" mass="44299">MNAVAAIDASKADELELTILMPCLNEAETIAVCIGKAQGFLRKAGISGEVLIADNGSTDGSQQIANELGARVVPVPQKGYGAALLGGIAAARGRYVVMGDADDSYDFGELDAFLSRLRGGAELVMGNRFKGGIETGAMPVLHRYLGNPVLSYLGRLFFRIDLGDFHCGLRGFNTASIRGLNLRTTGMEFASEMVVRSALAGLRTEEVPTTLKPDGRSRPPHLKTWRDGWRHLKFLLMYNPRWLFVIPGLSLCGLGVLLSMLLFFGPLHLADNLSLDLNTFVAACFMIVTGVQLVTFGILSRYYAEITGILPSNTRSDWLMRHISTDRLAAKAGILLLAGAMFFGYAIFSWASFGFGPLPDPEIPRVVVLGLTLIVIALQVFFSAFLLGVLEIPVKRRSENGADKILDAP</sequence>
<gene>
    <name evidence="4" type="ORF">ABVK50_25620</name>
</gene>
<protein>
    <submittedName>
        <fullName evidence="4">Glycosyltransferase family 2 protein</fullName>
    </submittedName>
</protein>
<dbReference type="Pfam" id="PF26629">
    <property type="entry name" value="GT2_TM_C"/>
    <property type="match status" value="1"/>
</dbReference>
<reference evidence="4" key="1">
    <citation type="submission" date="2024-06" db="EMBL/GenBank/DDBJ databases">
        <title>Mesorhizobium karijinii sp. nov., a symbiont of the iconic Swainsona formosa from arid Australia.</title>
        <authorList>
            <person name="Hill Y.J."/>
            <person name="Watkin E.L.J."/>
            <person name="O'Hara G.W."/>
            <person name="Terpolilli J."/>
            <person name="Tye M.L."/>
            <person name="Kohlmeier M.G."/>
        </authorList>
    </citation>
    <scope>NUCLEOTIDE SEQUENCE</scope>
    <source>
        <strain evidence="4">WSM2240</strain>
    </source>
</reference>
<evidence type="ECO:0000313" key="4">
    <source>
        <dbReference type="EMBL" id="XCG48568.1"/>
    </source>
</evidence>
<dbReference type="InterPro" id="IPR029044">
    <property type="entry name" value="Nucleotide-diphossugar_trans"/>
</dbReference>
<dbReference type="PANTHER" id="PTHR48090">
    <property type="entry name" value="UNDECAPRENYL-PHOSPHATE 4-DEOXY-4-FORMAMIDO-L-ARABINOSE TRANSFERASE-RELATED"/>
    <property type="match status" value="1"/>
</dbReference>
<name>A0AAU8CPI4_9HYPH</name>
<proteinExistence type="predicted"/>
<feature type="transmembrane region" description="Helical" evidence="1">
    <location>
        <begin position="277"/>
        <end position="299"/>
    </location>
</feature>
<evidence type="ECO:0000259" key="3">
    <source>
        <dbReference type="Pfam" id="PF26629"/>
    </source>
</evidence>
<dbReference type="RefSeq" id="WP_353643900.1">
    <property type="nucleotide sequence ID" value="NZ_CP159253.1"/>
</dbReference>
<feature type="domain" description="Low-salt glycan biosynthesis hexosyltransferase Agl6 C-terminal transmembrane region" evidence="3">
    <location>
        <begin position="298"/>
        <end position="390"/>
    </location>
</feature>
<feature type="transmembrane region" description="Helical" evidence="1">
    <location>
        <begin position="368"/>
        <end position="390"/>
    </location>
</feature>
<dbReference type="InterPro" id="IPR050256">
    <property type="entry name" value="Glycosyltransferase_2"/>
</dbReference>